<keyword evidence="3" id="KW-1185">Reference proteome</keyword>
<comment type="caution">
    <text evidence="2">The sequence shown here is derived from an EMBL/GenBank/DDBJ whole genome shotgun (WGS) entry which is preliminary data.</text>
</comment>
<dbReference type="Proteomes" id="UP001597304">
    <property type="component" value="Unassembled WGS sequence"/>
</dbReference>
<dbReference type="RefSeq" id="WP_147912336.1">
    <property type="nucleotide sequence ID" value="NZ_JBHUEJ010000036.1"/>
</dbReference>
<sequence length="328" mass="35019">MKTVVVGLPEREAFAVSLLMSKLRPDWEFQSQPADVDSVPADLYVLDADAWQERHGTQSGTAKLQALVKQKPAVLLTAPVAPRPEAQAQADAAARDWGDCGWVVLRRPFRAAAMGEALRRAEQRVGGLAEAPADVAKPAEQAHDTPEAPGAAPNSLAAADRGQRPGVQDSGGVTRFSSAFFTTTVQSALDGAPAPSNAGLPPPDITDDELTLEAFAACVPTAPSAECRRFLGALAERLAQPGVFEMSFTLMNGIVFDRATNWVASNTPMSVVRMVARSRSLGTYVKTTDLDARVEPCARARQRGMQEHRLGALLHAFARMAECRLPAP</sequence>
<name>A0ABW4KXM8_9BURK</name>
<evidence type="ECO:0000313" key="3">
    <source>
        <dbReference type="Proteomes" id="UP001597304"/>
    </source>
</evidence>
<evidence type="ECO:0000313" key="2">
    <source>
        <dbReference type="EMBL" id="MFD1712073.1"/>
    </source>
</evidence>
<feature type="compositionally biased region" description="Low complexity" evidence="1">
    <location>
        <begin position="148"/>
        <end position="159"/>
    </location>
</feature>
<feature type="region of interest" description="Disordered" evidence="1">
    <location>
        <begin position="135"/>
        <end position="173"/>
    </location>
</feature>
<organism evidence="2 3">
    <name type="scientific">Ottowia flava</name>
    <dbReference type="NCBI Taxonomy" id="2675430"/>
    <lineage>
        <taxon>Bacteria</taxon>
        <taxon>Pseudomonadati</taxon>
        <taxon>Pseudomonadota</taxon>
        <taxon>Betaproteobacteria</taxon>
        <taxon>Burkholderiales</taxon>
        <taxon>Comamonadaceae</taxon>
        <taxon>Ottowia</taxon>
    </lineage>
</organism>
<dbReference type="EMBL" id="JBHUEJ010000036">
    <property type="protein sequence ID" value="MFD1712073.1"/>
    <property type="molecule type" value="Genomic_DNA"/>
</dbReference>
<proteinExistence type="predicted"/>
<gene>
    <name evidence="2" type="ORF">ACFSF0_15790</name>
</gene>
<reference evidence="3" key="1">
    <citation type="journal article" date="2019" name="Int. J. Syst. Evol. Microbiol.">
        <title>The Global Catalogue of Microorganisms (GCM) 10K type strain sequencing project: providing services to taxonomists for standard genome sequencing and annotation.</title>
        <authorList>
            <consortium name="The Broad Institute Genomics Platform"/>
            <consortium name="The Broad Institute Genome Sequencing Center for Infectious Disease"/>
            <person name="Wu L."/>
            <person name="Ma J."/>
        </authorList>
    </citation>
    <scope>NUCLEOTIDE SEQUENCE [LARGE SCALE GENOMIC DNA]</scope>
    <source>
        <strain evidence="3">LMG 29247</strain>
    </source>
</reference>
<protein>
    <recommendedName>
        <fullName evidence="4">DUF4276 family protein</fullName>
    </recommendedName>
</protein>
<evidence type="ECO:0008006" key="4">
    <source>
        <dbReference type="Google" id="ProtNLM"/>
    </source>
</evidence>
<accession>A0ABW4KXM8</accession>
<evidence type="ECO:0000256" key="1">
    <source>
        <dbReference type="SAM" id="MobiDB-lite"/>
    </source>
</evidence>